<name>A0A9P8IS51_9HYPO</name>
<evidence type="ECO:0000259" key="1">
    <source>
        <dbReference type="Pfam" id="PF01048"/>
    </source>
</evidence>
<feature type="domain" description="Nucleoside phosphorylase" evidence="1">
    <location>
        <begin position="98"/>
        <end position="183"/>
    </location>
</feature>
<dbReference type="GO" id="GO:0009116">
    <property type="term" value="P:nucleoside metabolic process"/>
    <property type="evidence" value="ECO:0007669"/>
    <property type="project" value="InterPro"/>
</dbReference>
<evidence type="ECO:0000313" key="3">
    <source>
        <dbReference type="Proteomes" id="UP000827133"/>
    </source>
</evidence>
<reference evidence="2" key="1">
    <citation type="journal article" date="2021" name="Mol. Plant Microbe Interact.">
        <title>Telomere to telomere genome assembly of Fusarium musae F31, causal agent of crown rot disease of banana.</title>
        <authorList>
            <person name="Degradi L."/>
            <person name="Tava V."/>
            <person name="Kunova A."/>
            <person name="Cortesi P."/>
            <person name="Saracchi M."/>
            <person name="Pasquali M."/>
        </authorList>
    </citation>
    <scope>NUCLEOTIDE SEQUENCE</scope>
    <source>
        <strain evidence="2">F31</strain>
    </source>
</reference>
<dbReference type="InterPro" id="IPR035994">
    <property type="entry name" value="Nucleoside_phosphorylase_sf"/>
</dbReference>
<dbReference type="EMBL" id="JAHBCI010000004">
    <property type="protein sequence ID" value="KAG9503258.1"/>
    <property type="molecule type" value="Genomic_DNA"/>
</dbReference>
<dbReference type="KEGG" id="fmu:J7337_006101"/>
<accession>A0A9P8IS51</accession>
<gene>
    <name evidence="2" type="ORF">J7337_006101</name>
</gene>
<dbReference type="InterPro" id="IPR053137">
    <property type="entry name" value="NLR-like"/>
</dbReference>
<dbReference type="Gene3D" id="3.40.50.1580">
    <property type="entry name" value="Nucleoside phosphorylase domain"/>
    <property type="match status" value="1"/>
</dbReference>
<evidence type="ECO:0000313" key="2">
    <source>
        <dbReference type="EMBL" id="KAG9503258.1"/>
    </source>
</evidence>
<dbReference type="GO" id="GO:0003824">
    <property type="term" value="F:catalytic activity"/>
    <property type="evidence" value="ECO:0007669"/>
    <property type="project" value="InterPro"/>
</dbReference>
<dbReference type="AlphaFoldDB" id="A0A9P8IS51"/>
<dbReference type="RefSeq" id="XP_044682258.1">
    <property type="nucleotide sequence ID" value="XM_044823767.1"/>
</dbReference>
<dbReference type="InterPro" id="IPR000845">
    <property type="entry name" value="Nucleoside_phosphorylase_d"/>
</dbReference>
<keyword evidence="3" id="KW-1185">Reference proteome</keyword>
<sequence length="443" mass="48553">MASQYESINVLNVLFSPGKSDQVVANRRDRLAARGPGQESNLVLPANLWLWEPMFGPPKSRDGFNIGIVCARPSHYNTASHIVDEFWDASSSGRSRRDPNIYSIGRIGDHSVVIALLSLDGKVNSAAAVASLRASYPRLELVLVTGICGGVPGPHAGEELLLGDVVISKALVQHDFGRQYPDKFEVKNKLDDCLGRPAKNIRNFVAQLQTNRIRTEVEDRALVHLKELQKRAKETLRGADYRYPGADSDRLFPPTYVHRHHLGCEECVEGTAEVCDRSRELPCSEMGCDDRELVQRHRLDARCNLERAGGIDEAQAPYIFVGHLGSGDIVFNSGEERDRLAQAHDLIAFETGGAGLWDEFPCIVVKGVCNYADSHKNKEWQNFAAATAAAVSKALIEEYPKTDGQGDEGRVVSDAPVFHADVSKCNIVTGFTSSGGTQIINFG</sequence>
<dbReference type="SUPFAM" id="SSF53167">
    <property type="entry name" value="Purine and uridine phosphorylases"/>
    <property type="match status" value="1"/>
</dbReference>
<protein>
    <recommendedName>
        <fullName evidence="1">Nucleoside phosphorylase domain-containing protein</fullName>
    </recommendedName>
</protein>
<proteinExistence type="predicted"/>
<dbReference type="Proteomes" id="UP000827133">
    <property type="component" value="Unassembled WGS sequence"/>
</dbReference>
<dbReference type="GeneID" id="68313957"/>
<dbReference type="Pfam" id="PF01048">
    <property type="entry name" value="PNP_UDP_1"/>
    <property type="match status" value="1"/>
</dbReference>
<dbReference type="PANTHER" id="PTHR46082:SF6">
    <property type="entry name" value="AAA+ ATPASE DOMAIN-CONTAINING PROTEIN-RELATED"/>
    <property type="match status" value="1"/>
</dbReference>
<organism evidence="2 3">
    <name type="scientific">Fusarium musae</name>
    <dbReference type="NCBI Taxonomy" id="1042133"/>
    <lineage>
        <taxon>Eukaryota</taxon>
        <taxon>Fungi</taxon>
        <taxon>Dikarya</taxon>
        <taxon>Ascomycota</taxon>
        <taxon>Pezizomycotina</taxon>
        <taxon>Sordariomycetes</taxon>
        <taxon>Hypocreomycetidae</taxon>
        <taxon>Hypocreales</taxon>
        <taxon>Nectriaceae</taxon>
        <taxon>Fusarium</taxon>
    </lineage>
</organism>
<dbReference type="PANTHER" id="PTHR46082">
    <property type="entry name" value="ATP/GTP-BINDING PROTEIN-RELATED"/>
    <property type="match status" value="1"/>
</dbReference>
<comment type="caution">
    <text evidence="2">The sequence shown here is derived from an EMBL/GenBank/DDBJ whole genome shotgun (WGS) entry which is preliminary data.</text>
</comment>